<dbReference type="VEuPathDB" id="PiroplasmaDB:BEWA_004630"/>
<dbReference type="GeneID" id="15805623"/>
<organism evidence="2 3">
    <name type="scientific">Theileria equi strain WA</name>
    <dbReference type="NCBI Taxonomy" id="1537102"/>
    <lineage>
        <taxon>Eukaryota</taxon>
        <taxon>Sar</taxon>
        <taxon>Alveolata</taxon>
        <taxon>Apicomplexa</taxon>
        <taxon>Aconoidasida</taxon>
        <taxon>Piroplasmida</taxon>
        <taxon>Theileriidae</taxon>
        <taxon>Theileria</taxon>
    </lineage>
</organism>
<feature type="region of interest" description="Disordered" evidence="1">
    <location>
        <begin position="604"/>
        <end position="639"/>
    </location>
</feature>
<sequence length="897" mass="98043">MSPSIDIKYKCSEKNNRRKKGKIEPGICRHGFEASLRNLSNSPKETGYKVCKHKGGTFNIRRLTYGNEELKDESESLLTRKHNIITEVCTYYSDKYNGDDERIKVPLILGVREKTGTPYHWYENLGGNNLTWREINDTSGFPQFSNESTQKFLGKLNELTCQLHKLHSVNIYEDRNYSCPCGKTNVTVVENEGGGIPGYTKYKHTYDTYANSARYKDTALKFKYDDRYDPFSLSKETLQLTVYYSEEDKGRKRPLLMDVSVWDSGDIIPLGNIGVKDNSEWSMITDEDGGYLLTLSSEVLSLKLQELKKELYQEAKKLEKVHESLGHSEKSDSEYQEDEDEEDREDDDDEKEAEKEKGVDKTSLAPVELVGVNNSGGRKGLDELLETIGPFINLGLAGSGLVGLGTAHNLAEELKLALELAKDILATYVVPEAGDKLPQDFKTVKQLEGQGPTGTESQNKTPEFLPVPAALSGPVPAVGIVTEEGPGRTPKVQNNAAQTDGETADLSDQVPDTESETKILLQGSPVAQTAEDYMDGNGKGDHTTAETTPKELAAGYTFFGPQAAMHGYAYQSLYGTSQGARPTTRPELIVGTSTLPALGGYQGPQPLSGLDSDAHDGSTGHRDYRGDADPPYTKPTTAFYPTTLTFTAPTDITPKQPASETPGACRSLQSNLSAIGALLHICNNNGEVAASLSSIPYPEEPEARKEHSRTSHGDSTETSESLHTELNPTPGQQEANGVPERGEKRVQEPAPTVSHANDQGRTEGANEAERDSGNRGEAGGPEVVPKGEDKSQEADFGVSVAIPQHPGGNNVGDVQSGLQNESPETSLPHRPNRIPKHKGSTPPETSSDWEVISISVSSVLGTSALACFVGWKLYNRYKGDPWVRRGYPIEFLKNVPY</sequence>
<dbReference type="EMBL" id="CP001670">
    <property type="protein sequence ID" value="AFZ81055.1"/>
    <property type="molecule type" value="Genomic_DNA"/>
</dbReference>
<evidence type="ECO:0000256" key="1">
    <source>
        <dbReference type="SAM" id="MobiDB-lite"/>
    </source>
</evidence>
<dbReference type="STRING" id="1537102.L0AZR2"/>
<feature type="compositionally biased region" description="Basic residues" evidence="1">
    <location>
        <begin position="830"/>
        <end position="839"/>
    </location>
</feature>
<protein>
    <submittedName>
        <fullName evidence="2">Uncharacterized protein</fullName>
    </submittedName>
</protein>
<reference evidence="2 3" key="1">
    <citation type="journal article" date="2012" name="BMC Genomics">
        <title>Comparative genomic analysis and phylogenetic position of Theileria equi.</title>
        <authorList>
            <person name="Kappmeyer L.S."/>
            <person name="Thiagarajan M."/>
            <person name="Herndon D.R."/>
            <person name="Ramsay J.D."/>
            <person name="Caler E."/>
            <person name="Djikeng A."/>
            <person name="Gillespie J.J."/>
            <person name="Lau A.O."/>
            <person name="Roalson E.H."/>
            <person name="Silva J.C."/>
            <person name="Silva M.G."/>
            <person name="Suarez C.E."/>
            <person name="Ueti M.W."/>
            <person name="Nene V.M."/>
            <person name="Mealey R.H."/>
            <person name="Knowles D.P."/>
            <person name="Brayton K.A."/>
        </authorList>
    </citation>
    <scope>NUCLEOTIDE SEQUENCE [LARGE SCALE GENOMIC DNA]</scope>
    <source>
        <strain evidence="2 3">WA</strain>
    </source>
</reference>
<gene>
    <name evidence="2" type="ORF">BEWA_004630</name>
</gene>
<evidence type="ECO:0000313" key="2">
    <source>
        <dbReference type="EMBL" id="AFZ81055.1"/>
    </source>
</evidence>
<dbReference type="Gene3D" id="2.60.120.1540">
    <property type="match status" value="1"/>
</dbReference>
<feature type="compositionally biased region" description="Polar residues" evidence="1">
    <location>
        <begin position="491"/>
        <end position="501"/>
    </location>
</feature>
<accession>L0AZR2</accession>
<dbReference type="eggNOG" id="KOG1366">
    <property type="taxonomic scope" value="Eukaryota"/>
</dbReference>
<feature type="compositionally biased region" description="Acidic residues" evidence="1">
    <location>
        <begin position="334"/>
        <end position="351"/>
    </location>
</feature>
<feature type="compositionally biased region" description="Polar residues" evidence="1">
    <location>
        <begin position="812"/>
        <end position="825"/>
    </location>
</feature>
<dbReference type="Proteomes" id="UP000031512">
    <property type="component" value="Chromosome 3"/>
</dbReference>
<feature type="region of interest" description="Disordered" evidence="1">
    <location>
        <begin position="698"/>
        <end position="847"/>
    </location>
</feature>
<name>L0AZR2_THEEQ</name>
<feature type="compositionally biased region" description="Basic and acidic residues" evidence="1">
    <location>
        <begin position="701"/>
        <end position="723"/>
    </location>
</feature>
<dbReference type="KEGG" id="beq:BEWA_004630"/>
<feature type="compositionally biased region" description="Polar residues" evidence="1">
    <location>
        <begin position="724"/>
        <end position="735"/>
    </location>
</feature>
<feature type="compositionally biased region" description="Basic and acidic residues" evidence="1">
    <location>
        <begin position="612"/>
        <end position="628"/>
    </location>
</feature>
<evidence type="ECO:0000313" key="3">
    <source>
        <dbReference type="Proteomes" id="UP000031512"/>
    </source>
</evidence>
<proteinExistence type="predicted"/>
<feature type="region of interest" description="Disordered" evidence="1">
    <location>
        <begin position="322"/>
        <end position="362"/>
    </location>
</feature>
<feature type="region of interest" description="Disordered" evidence="1">
    <location>
        <begin position="482"/>
        <end position="511"/>
    </location>
</feature>
<keyword evidence="3" id="KW-1185">Reference proteome</keyword>
<feature type="compositionally biased region" description="Low complexity" evidence="1">
    <location>
        <begin position="630"/>
        <end position="639"/>
    </location>
</feature>
<dbReference type="RefSeq" id="XP_004830721.1">
    <property type="nucleotide sequence ID" value="XM_004830664.1"/>
</dbReference>
<dbReference type="OrthoDB" id="6359008at2759"/>
<dbReference type="AlphaFoldDB" id="L0AZR2"/>
<feature type="compositionally biased region" description="Basic and acidic residues" evidence="1">
    <location>
        <begin position="322"/>
        <end position="333"/>
    </location>
</feature>